<feature type="region of interest" description="Disordered" evidence="3">
    <location>
        <begin position="188"/>
        <end position="218"/>
    </location>
</feature>
<reference evidence="5" key="1">
    <citation type="submission" date="2019-06" db="EMBL/GenBank/DDBJ databases">
        <authorList>
            <person name="Zheng W."/>
        </authorList>
    </citation>
    <scope>NUCLEOTIDE SEQUENCE</scope>
    <source>
        <strain evidence="5">QDHG01</strain>
    </source>
</reference>
<evidence type="ECO:0000313" key="5">
    <source>
        <dbReference type="EMBL" id="TNV86104.1"/>
    </source>
</evidence>
<keyword evidence="2" id="KW-0694">RNA-binding</keyword>
<keyword evidence="6" id="KW-1185">Reference proteome</keyword>
<keyword evidence="1" id="KW-0677">Repeat</keyword>
<feature type="domain" description="K Homology" evidence="4">
    <location>
        <begin position="105"/>
        <end position="176"/>
    </location>
</feature>
<dbReference type="SMART" id="SM00322">
    <property type="entry name" value="KH"/>
    <property type="match status" value="2"/>
</dbReference>
<feature type="compositionally biased region" description="Polar residues" evidence="3">
    <location>
        <begin position="188"/>
        <end position="204"/>
    </location>
</feature>
<name>A0A8J8T8D3_HALGN</name>
<dbReference type="PROSITE" id="PS50084">
    <property type="entry name" value="KH_TYPE_1"/>
    <property type="match status" value="2"/>
</dbReference>
<dbReference type="InterPro" id="IPR004087">
    <property type="entry name" value="KH_dom"/>
</dbReference>
<evidence type="ECO:0000256" key="1">
    <source>
        <dbReference type="ARBA" id="ARBA00022737"/>
    </source>
</evidence>
<dbReference type="SUPFAM" id="SSF54791">
    <property type="entry name" value="Eukaryotic type KH-domain (KH-domain type I)"/>
    <property type="match status" value="2"/>
</dbReference>
<feature type="domain" description="K Homology" evidence="4">
    <location>
        <begin position="9"/>
        <end position="80"/>
    </location>
</feature>
<dbReference type="AlphaFoldDB" id="A0A8J8T8D3"/>
<evidence type="ECO:0000256" key="2">
    <source>
        <dbReference type="PROSITE-ProRule" id="PRU00117"/>
    </source>
</evidence>
<dbReference type="Gene3D" id="3.30.1370.10">
    <property type="entry name" value="K Homology domain, type 1"/>
    <property type="match status" value="2"/>
</dbReference>
<proteinExistence type="predicted"/>
<dbReference type="InterPro" id="IPR036612">
    <property type="entry name" value="KH_dom_type_1_sf"/>
</dbReference>
<dbReference type="OrthoDB" id="313257at2759"/>
<gene>
    <name evidence="5" type="ORF">FGO68_gene7761</name>
</gene>
<evidence type="ECO:0000256" key="3">
    <source>
        <dbReference type="SAM" id="MobiDB-lite"/>
    </source>
</evidence>
<comment type="caution">
    <text evidence="5">The sequence shown here is derived from an EMBL/GenBank/DDBJ whole genome shotgun (WGS) entry which is preliminary data.</text>
</comment>
<protein>
    <recommendedName>
        <fullName evidence="4">K Homology domain-containing protein</fullName>
    </recommendedName>
</protein>
<dbReference type="GO" id="GO:0003723">
    <property type="term" value="F:RNA binding"/>
    <property type="evidence" value="ECO:0007669"/>
    <property type="project" value="UniProtKB-UniRule"/>
</dbReference>
<dbReference type="PANTHER" id="PTHR10288">
    <property type="entry name" value="KH DOMAIN CONTAINING RNA BINDING PROTEIN"/>
    <property type="match status" value="1"/>
</dbReference>
<dbReference type="Proteomes" id="UP000785679">
    <property type="component" value="Unassembled WGS sequence"/>
</dbReference>
<evidence type="ECO:0000313" key="6">
    <source>
        <dbReference type="Proteomes" id="UP000785679"/>
    </source>
</evidence>
<sequence>MMTPYGPANPNAYIVPVPHDCVGLIIGKGGETIRNLQIQSGAKIQVAKKEIQGTKMRNVFIEGTFERFELAKKLIDEIVHEARRLNKTQNPNVQVSINQEVNPFPGPHVPFPIPNSLTGLIIGKSGDTIKQIHNRCGAYVFIPKYSDPNSGERILELSGSEEQIERARKEIQKVLSNAAYVKTSHFNNFNNQSNTSDSTYSSDVAPNDKRQDDFNVPSTSASEDAIYKYMETLIKNKDVILNNQ</sequence>
<evidence type="ECO:0000259" key="4">
    <source>
        <dbReference type="SMART" id="SM00322"/>
    </source>
</evidence>
<dbReference type="Pfam" id="PF00013">
    <property type="entry name" value="KH_1"/>
    <property type="match status" value="2"/>
</dbReference>
<dbReference type="InterPro" id="IPR004088">
    <property type="entry name" value="KH_dom_type_1"/>
</dbReference>
<dbReference type="EMBL" id="RRYP01001307">
    <property type="protein sequence ID" value="TNV86104.1"/>
    <property type="molecule type" value="Genomic_DNA"/>
</dbReference>
<organism evidence="5 6">
    <name type="scientific">Halteria grandinella</name>
    <dbReference type="NCBI Taxonomy" id="5974"/>
    <lineage>
        <taxon>Eukaryota</taxon>
        <taxon>Sar</taxon>
        <taxon>Alveolata</taxon>
        <taxon>Ciliophora</taxon>
        <taxon>Intramacronucleata</taxon>
        <taxon>Spirotrichea</taxon>
        <taxon>Stichotrichia</taxon>
        <taxon>Sporadotrichida</taxon>
        <taxon>Halteriidae</taxon>
        <taxon>Halteria</taxon>
    </lineage>
</organism>
<accession>A0A8J8T8D3</accession>